<evidence type="ECO:0000256" key="6">
    <source>
        <dbReference type="SAM" id="MobiDB-lite"/>
    </source>
</evidence>
<dbReference type="EMBL" id="OZ019898">
    <property type="protein sequence ID" value="CAK9229380.1"/>
    <property type="molecule type" value="Genomic_DNA"/>
</dbReference>
<evidence type="ECO:0000256" key="5">
    <source>
        <dbReference type="ARBA" id="ARBA00023242"/>
    </source>
</evidence>
<evidence type="ECO:0000256" key="4">
    <source>
        <dbReference type="ARBA" id="ARBA00023163"/>
    </source>
</evidence>
<dbReference type="InterPro" id="IPR036955">
    <property type="entry name" value="AP2/ERF_dom_sf"/>
</dbReference>
<dbReference type="Gene3D" id="3.30.730.10">
    <property type="entry name" value="AP2/ERF domain"/>
    <property type="match status" value="1"/>
</dbReference>
<evidence type="ECO:0000313" key="8">
    <source>
        <dbReference type="EMBL" id="CAK9229380.1"/>
    </source>
</evidence>
<dbReference type="Proteomes" id="UP001497512">
    <property type="component" value="Chromosome 6"/>
</dbReference>
<evidence type="ECO:0000256" key="1">
    <source>
        <dbReference type="ARBA" id="ARBA00004123"/>
    </source>
</evidence>
<keyword evidence="5" id="KW-0539">Nucleus</keyword>
<keyword evidence="4" id="KW-0804">Transcription</keyword>
<gene>
    <name evidence="8" type="ORF">CSSPTR1EN2_LOCUS19704</name>
</gene>
<dbReference type="InterPro" id="IPR001471">
    <property type="entry name" value="AP2/ERF_dom"/>
</dbReference>
<feature type="region of interest" description="Disordered" evidence="6">
    <location>
        <begin position="1"/>
        <end position="23"/>
    </location>
</feature>
<dbReference type="SUPFAM" id="SSF54171">
    <property type="entry name" value="DNA-binding domain"/>
    <property type="match status" value="1"/>
</dbReference>
<keyword evidence="2" id="KW-0805">Transcription regulation</keyword>
<sequence length="213" mass="24620">MVSIRKRRPSGLSPDKHGQPQTYRTLPFLLSAREMTVGSAEELKPNEDITSKQEVGSTCNIASSLPQPLNQLYAPNLFPKERELKKRKRQRRKQQGNQEPCVMRGVYFKNMKWQAAIKVEKKQVHLGTVGSQEEAARLYDRAAYMCGREPNFELSEEDKQELQRFQWDEFLELTRKSILNKKRQRAKRDESNKNQDGPGAVDELQNPSLSRSS</sequence>
<keyword evidence="3" id="KW-0238">DNA-binding</keyword>
<evidence type="ECO:0000256" key="2">
    <source>
        <dbReference type="ARBA" id="ARBA00023015"/>
    </source>
</evidence>
<dbReference type="SMART" id="SM00380">
    <property type="entry name" value="AP2"/>
    <property type="match status" value="1"/>
</dbReference>
<organism evidence="8 9">
    <name type="scientific">Sphagnum troendelagicum</name>
    <dbReference type="NCBI Taxonomy" id="128251"/>
    <lineage>
        <taxon>Eukaryota</taxon>
        <taxon>Viridiplantae</taxon>
        <taxon>Streptophyta</taxon>
        <taxon>Embryophyta</taxon>
        <taxon>Bryophyta</taxon>
        <taxon>Sphagnophytina</taxon>
        <taxon>Sphagnopsida</taxon>
        <taxon>Sphagnales</taxon>
        <taxon>Sphagnaceae</taxon>
        <taxon>Sphagnum</taxon>
    </lineage>
</organism>
<feature type="domain" description="AP2/ERF" evidence="7">
    <location>
        <begin position="104"/>
        <end position="159"/>
    </location>
</feature>
<accession>A0ABP0UT63</accession>
<dbReference type="InterPro" id="IPR016177">
    <property type="entry name" value="DNA-bd_dom_sf"/>
</dbReference>
<evidence type="ECO:0000313" key="9">
    <source>
        <dbReference type="Proteomes" id="UP001497512"/>
    </source>
</evidence>
<evidence type="ECO:0000259" key="7">
    <source>
        <dbReference type="SMART" id="SM00380"/>
    </source>
</evidence>
<name>A0ABP0UT63_9BRYO</name>
<keyword evidence="9" id="KW-1185">Reference proteome</keyword>
<evidence type="ECO:0000256" key="3">
    <source>
        <dbReference type="ARBA" id="ARBA00023125"/>
    </source>
</evidence>
<dbReference type="PANTHER" id="PTHR32467">
    <property type="entry name" value="AP2-LIKE ETHYLENE-RESPONSIVE TRANSCRIPTION FACTOR"/>
    <property type="match status" value="1"/>
</dbReference>
<feature type="region of interest" description="Disordered" evidence="6">
    <location>
        <begin position="180"/>
        <end position="213"/>
    </location>
</feature>
<reference evidence="8" key="1">
    <citation type="submission" date="2024-02" db="EMBL/GenBank/DDBJ databases">
        <authorList>
            <consortium name="ELIXIR-Norway"/>
            <consortium name="Elixir Norway"/>
        </authorList>
    </citation>
    <scope>NUCLEOTIDE SEQUENCE</scope>
</reference>
<protein>
    <recommendedName>
        <fullName evidence="7">AP2/ERF domain-containing protein</fullName>
    </recommendedName>
</protein>
<comment type="subcellular location">
    <subcellularLocation>
        <location evidence="1">Nucleus</location>
    </subcellularLocation>
</comment>
<proteinExistence type="predicted"/>
<dbReference type="PANTHER" id="PTHR32467:SF4">
    <property type="entry name" value="OS02G0499000 PROTEIN"/>
    <property type="match status" value="1"/>
</dbReference>